<gene>
    <name evidence="4" type="ORF">AB2Z07_16120</name>
</gene>
<evidence type="ECO:0000256" key="3">
    <source>
        <dbReference type="SAM" id="Phobius"/>
    </source>
</evidence>
<dbReference type="RefSeq" id="WP_371151186.1">
    <property type="nucleotide sequence ID" value="NZ_JBFSOO010000019.1"/>
</dbReference>
<keyword evidence="3" id="KW-0472">Membrane</keyword>
<reference evidence="4 5" key="1">
    <citation type="submission" date="2024-07" db="EMBL/GenBank/DDBJ databases">
        <title>Active virus-host system and metabolic interactions in a Lokiarchaeon culture.</title>
        <authorList>
            <person name="Ponce Toledo R.I."/>
            <person name="Rodrigues Oliveira T."/>
            <person name="Schleper C."/>
        </authorList>
    </citation>
    <scope>NUCLEOTIDE SEQUENCE [LARGE SCALE GENOMIC DNA]</scope>
    <source>
        <strain evidence="4 5">B35</strain>
    </source>
</reference>
<name>A0ABV4JW87_9BACT</name>
<organism evidence="4 5">
    <name type="scientific">Halodesulfovibrio aestuarii</name>
    <dbReference type="NCBI Taxonomy" id="126333"/>
    <lineage>
        <taxon>Bacteria</taxon>
        <taxon>Pseudomonadati</taxon>
        <taxon>Thermodesulfobacteriota</taxon>
        <taxon>Desulfovibrionia</taxon>
        <taxon>Desulfovibrionales</taxon>
        <taxon>Desulfovibrionaceae</taxon>
        <taxon>Halodesulfovibrio</taxon>
    </lineage>
</organism>
<feature type="coiled-coil region" evidence="1">
    <location>
        <begin position="125"/>
        <end position="229"/>
    </location>
</feature>
<feature type="transmembrane region" description="Helical" evidence="3">
    <location>
        <begin position="21"/>
        <end position="42"/>
    </location>
</feature>
<dbReference type="Proteomes" id="UP001568358">
    <property type="component" value="Unassembled WGS sequence"/>
</dbReference>
<evidence type="ECO:0000313" key="5">
    <source>
        <dbReference type="Proteomes" id="UP001568358"/>
    </source>
</evidence>
<dbReference type="EMBL" id="JBFSOO010000019">
    <property type="protein sequence ID" value="MEZ6855002.1"/>
    <property type="molecule type" value="Genomic_DNA"/>
</dbReference>
<protein>
    <submittedName>
        <fullName evidence="4">Uncharacterized protein</fullName>
    </submittedName>
</protein>
<evidence type="ECO:0000256" key="2">
    <source>
        <dbReference type="SAM" id="MobiDB-lite"/>
    </source>
</evidence>
<feature type="transmembrane region" description="Helical" evidence="3">
    <location>
        <begin position="62"/>
        <end position="86"/>
    </location>
</feature>
<keyword evidence="1" id="KW-0175">Coiled coil</keyword>
<keyword evidence="3" id="KW-1133">Transmembrane helix</keyword>
<feature type="region of interest" description="Disordered" evidence="2">
    <location>
        <begin position="231"/>
        <end position="267"/>
    </location>
</feature>
<comment type="caution">
    <text evidence="4">The sequence shown here is derived from an EMBL/GenBank/DDBJ whole genome shotgun (WGS) entry which is preliminary data.</text>
</comment>
<proteinExistence type="predicted"/>
<sequence length="267" mass="30654">MTKDIIKDAVTVVAHRFTNPIWMTFICFWLVTNWKAVAFFFMSDFYVEERFKILSMSYSDPWNLYVIPFGFTALALFGMPRLLFWYRKGVFKAKTRLAGLSNNEETEILKSAFELANVKKEHALIESGAKDIDDLTEQLKIARAENERLGDQMASLSSELEKLSEKEVSQAAFLKDAEKEVAQLKEKHEEASKMLKATVDEANQLFYEREKTEKELDKIKTECAAIAQELSENRFSPHSARDKLISLSKRKHSPAQHLPLSDLNDAS</sequence>
<accession>A0ABV4JW87</accession>
<evidence type="ECO:0000256" key="1">
    <source>
        <dbReference type="SAM" id="Coils"/>
    </source>
</evidence>
<evidence type="ECO:0000313" key="4">
    <source>
        <dbReference type="EMBL" id="MEZ6855002.1"/>
    </source>
</evidence>
<keyword evidence="5" id="KW-1185">Reference proteome</keyword>
<keyword evidence="3" id="KW-0812">Transmembrane</keyword>